<keyword evidence="4 6" id="KW-0808">Transferase</keyword>
<dbReference type="AlphaFoldDB" id="A0A844ZMF7"/>
<evidence type="ECO:0000313" key="7">
    <source>
        <dbReference type="EMBL" id="MXO86839.1"/>
    </source>
</evidence>
<feature type="binding site" evidence="6">
    <location>
        <position position="79"/>
    </location>
    <ligand>
        <name>S-adenosyl-L-methionine</name>
        <dbReference type="ChEBI" id="CHEBI:59789"/>
    </ligand>
</feature>
<sequence length="203" mass="22438">MLASEAEAKAYVASLCEDTALERLELLAHLLKEENERQNLVSRGSLAEVWLRHIADSAQLLSFVPRGTHWVDLGSGAGFPGLVLAIMRPDDKFSLVESRTKRVEWLERATEQLTLANCKVFGQRLEMVETFAAGAITARAFAPLPRLVELAKRFSTKDTVWVLPKGRSAIEEVNGLPRKLRSVFHVEQSRTSSEAGILVGTGL</sequence>
<reference evidence="7 8" key="1">
    <citation type="submission" date="2019-12" db="EMBL/GenBank/DDBJ databases">
        <title>Genomic-based taxomic classification of the family Erythrobacteraceae.</title>
        <authorList>
            <person name="Xu L."/>
        </authorList>
    </citation>
    <scope>NUCLEOTIDE SEQUENCE [LARGE SCALE GENOMIC DNA]</scope>
    <source>
        <strain evidence="7 8">MCCC 1A09962</strain>
    </source>
</reference>
<feature type="binding site" evidence="6">
    <location>
        <begin position="125"/>
        <end position="126"/>
    </location>
    <ligand>
        <name>S-adenosyl-L-methionine</name>
        <dbReference type="ChEBI" id="CHEBI:59789"/>
    </ligand>
</feature>
<feature type="binding site" evidence="6">
    <location>
        <position position="139"/>
    </location>
    <ligand>
        <name>S-adenosyl-L-methionine</name>
        <dbReference type="ChEBI" id="CHEBI:59789"/>
    </ligand>
</feature>
<protein>
    <recommendedName>
        <fullName evidence="6">Ribosomal RNA small subunit methyltransferase G</fullName>
        <ecNumber evidence="6">2.1.1.170</ecNumber>
    </recommendedName>
    <alternativeName>
        <fullName evidence="6">16S rRNA 7-methylguanosine methyltransferase</fullName>
        <shortName evidence="6">16S rRNA m7G methyltransferase</shortName>
    </alternativeName>
</protein>
<accession>A0A844ZMF7</accession>
<keyword evidence="1 6" id="KW-0963">Cytoplasm</keyword>
<name>A0A844ZMF7_9SPHN</name>
<feature type="binding site" evidence="6">
    <location>
        <position position="74"/>
    </location>
    <ligand>
        <name>S-adenosyl-L-methionine</name>
        <dbReference type="ChEBI" id="CHEBI:59789"/>
    </ligand>
</feature>
<comment type="similarity">
    <text evidence="6">Belongs to the methyltransferase superfamily. RNA methyltransferase RsmG family.</text>
</comment>
<keyword evidence="2 6" id="KW-0698">rRNA processing</keyword>
<dbReference type="Gene3D" id="3.40.50.150">
    <property type="entry name" value="Vaccinia Virus protein VP39"/>
    <property type="match status" value="1"/>
</dbReference>
<dbReference type="OrthoDB" id="9808773at2"/>
<gene>
    <name evidence="6 7" type="primary">rsmG</name>
    <name evidence="7" type="ORF">GRI38_12460</name>
</gene>
<organism evidence="7 8">
    <name type="scientific">Parapontixanthobacter aurantiacus</name>
    <dbReference type="NCBI Taxonomy" id="1463599"/>
    <lineage>
        <taxon>Bacteria</taxon>
        <taxon>Pseudomonadati</taxon>
        <taxon>Pseudomonadota</taxon>
        <taxon>Alphaproteobacteria</taxon>
        <taxon>Sphingomonadales</taxon>
        <taxon>Erythrobacteraceae</taxon>
        <taxon>Parapontixanthobacter</taxon>
    </lineage>
</organism>
<evidence type="ECO:0000256" key="6">
    <source>
        <dbReference type="HAMAP-Rule" id="MF_00074"/>
    </source>
</evidence>
<dbReference type="EC" id="2.1.1.170" evidence="6"/>
<evidence type="ECO:0000256" key="2">
    <source>
        <dbReference type="ARBA" id="ARBA00022552"/>
    </source>
</evidence>
<comment type="subcellular location">
    <subcellularLocation>
        <location evidence="6">Cytoplasm</location>
    </subcellularLocation>
</comment>
<dbReference type="PANTHER" id="PTHR31760">
    <property type="entry name" value="S-ADENOSYL-L-METHIONINE-DEPENDENT METHYLTRANSFERASES SUPERFAMILY PROTEIN"/>
    <property type="match status" value="1"/>
</dbReference>
<comment type="catalytic activity">
    <reaction evidence="6">
        <text>guanosine(527) in 16S rRNA + S-adenosyl-L-methionine = N(7)-methylguanosine(527) in 16S rRNA + S-adenosyl-L-homocysteine</text>
        <dbReference type="Rhea" id="RHEA:42732"/>
        <dbReference type="Rhea" id="RHEA-COMP:10209"/>
        <dbReference type="Rhea" id="RHEA-COMP:10210"/>
        <dbReference type="ChEBI" id="CHEBI:57856"/>
        <dbReference type="ChEBI" id="CHEBI:59789"/>
        <dbReference type="ChEBI" id="CHEBI:74269"/>
        <dbReference type="ChEBI" id="CHEBI:74480"/>
        <dbReference type="EC" id="2.1.1.170"/>
    </reaction>
</comment>
<dbReference type="HAMAP" id="MF_00074">
    <property type="entry name" value="16SrRNA_methyltr_G"/>
    <property type="match status" value="1"/>
</dbReference>
<dbReference type="NCBIfam" id="TIGR00138">
    <property type="entry name" value="rsmG_gidB"/>
    <property type="match status" value="1"/>
</dbReference>
<evidence type="ECO:0000313" key="8">
    <source>
        <dbReference type="Proteomes" id="UP000433104"/>
    </source>
</evidence>
<dbReference type="GO" id="GO:0005829">
    <property type="term" value="C:cytosol"/>
    <property type="evidence" value="ECO:0007669"/>
    <property type="project" value="TreeGrafter"/>
</dbReference>
<dbReference type="InterPro" id="IPR029063">
    <property type="entry name" value="SAM-dependent_MTases_sf"/>
</dbReference>
<keyword evidence="5 6" id="KW-0949">S-adenosyl-L-methionine</keyword>
<dbReference type="Pfam" id="PF02527">
    <property type="entry name" value="GidB"/>
    <property type="match status" value="1"/>
</dbReference>
<keyword evidence="8" id="KW-1185">Reference proteome</keyword>
<evidence type="ECO:0000256" key="1">
    <source>
        <dbReference type="ARBA" id="ARBA00022490"/>
    </source>
</evidence>
<evidence type="ECO:0000256" key="4">
    <source>
        <dbReference type="ARBA" id="ARBA00022679"/>
    </source>
</evidence>
<dbReference type="GO" id="GO:0070043">
    <property type="term" value="F:rRNA (guanine-N7-)-methyltransferase activity"/>
    <property type="evidence" value="ECO:0007669"/>
    <property type="project" value="UniProtKB-UniRule"/>
</dbReference>
<proteinExistence type="inferred from homology"/>
<evidence type="ECO:0000256" key="3">
    <source>
        <dbReference type="ARBA" id="ARBA00022603"/>
    </source>
</evidence>
<dbReference type="Proteomes" id="UP000433104">
    <property type="component" value="Unassembled WGS sequence"/>
</dbReference>
<keyword evidence="3 6" id="KW-0489">Methyltransferase</keyword>
<dbReference type="SUPFAM" id="SSF53335">
    <property type="entry name" value="S-adenosyl-L-methionine-dependent methyltransferases"/>
    <property type="match status" value="1"/>
</dbReference>
<comment type="caution">
    <text evidence="6">Lacks conserved residue(s) required for the propagation of feature annotation.</text>
</comment>
<dbReference type="EMBL" id="WTYW01000004">
    <property type="protein sequence ID" value="MXO86839.1"/>
    <property type="molecule type" value="Genomic_DNA"/>
</dbReference>
<evidence type="ECO:0000256" key="5">
    <source>
        <dbReference type="ARBA" id="ARBA00022691"/>
    </source>
</evidence>
<comment type="caution">
    <text evidence="7">The sequence shown here is derived from an EMBL/GenBank/DDBJ whole genome shotgun (WGS) entry which is preliminary data.</text>
</comment>
<comment type="function">
    <text evidence="6">Specifically methylates the N7 position of guanine in position 527 of 16S rRNA.</text>
</comment>
<dbReference type="PIRSF" id="PIRSF003078">
    <property type="entry name" value="GidB"/>
    <property type="match status" value="1"/>
</dbReference>
<dbReference type="PANTHER" id="PTHR31760:SF0">
    <property type="entry name" value="S-ADENOSYL-L-METHIONINE-DEPENDENT METHYLTRANSFERASES SUPERFAMILY PROTEIN"/>
    <property type="match status" value="1"/>
</dbReference>
<dbReference type="InterPro" id="IPR003682">
    <property type="entry name" value="rRNA_ssu_MeTfrase_G"/>
</dbReference>